<accession>A0A935C809</accession>
<keyword evidence="1" id="KW-0732">Signal</keyword>
<evidence type="ECO:0000313" key="6">
    <source>
        <dbReference type="Proteomes" id="UP000611723"/>
    </source>
</evidence>
<keyword evidence="3" id="KW-1133">Transmembrane helix</keyword>
<dbReference type="PANTHER" id="PTHR21666">
    <property type="entry name" value="PEPTIDASE-RELATED"/>
    <property type="match status" value="1"/>
</dbReference>
<dbReference type="CDD" id="cd12797">
    <property type="entry name" value="M23_peptidase"/>
    <property type="match status" value="1"/>
</dbReference>
<dbReference type="Pfam" id="PF01551">
    <property type="entry name" value="Peptidase_M23"/>
    <property type="match status" value="1"/>
</dbReference>
<dbReference type="InterPro" id="IPR016047">
    <property type="entry name" value="M23ase_b-sheet_dom"/>
</dbReference>
<keyword evidence="2" id="KW-0175">Coiled coil</keyword>
<comment type="caution">
    <text evidence="5">The sequence shown here is derived from an EMBL/GenBank/DDBJ whole genome shotgun (WGS) entry which is preliminary data.</text>
</comment>
<dbReference type="RefSeq" id="WP_201430914.1">
    <property type="nucleotide sequence ID" value="NZ_JAEQBW010000003.1"/>
</dbReference>
<protein>
    <submittedName>
        <fullName evidence="5">M23 family metallopeptidase</fullName>
    </submittedName>
</protein>
<evidence type="ECO:0000256" key="1">
    <source>
        <dbReference type="ARBA" id="ARBA00022729"/>
    </source>
</evidence>
<proteinExistence type="predicted"/>
<keyword evidence="6" id="KW-1185">Reference proteome</keyword>
<dbReference type="Gene3D" id="2.70.70.10">
    <property type="entry name" value="Glucose Permease (Domain IIA)"/>
    <property type="match status" value="1"/>
</dbReference>
<dbReference type="SUPFAM" id="SSF51261">
    <property type="entry name" value="Duplicated hybrid motif"/>
    <property type="match status" value="1"/>
</dbReference>
<dbReference type="Proteomes" id="UP000611723">
    <property type="component" value="Unassembled WGS sequence"/>
</dbReference>
<feature type="domain" description="M23ase beta-sheet core" evidence="4">
    <location>
        <begin position="161"/>
        <end position="257"/>
    </location>
</feature>
<evidence type="ECO:0000256" key="3">
    <source>
        <dbReference type="SAM" id="Phobius"/>
    </source>
</evidence>
<keyword evidence="3" id="KW-0812">Transmembrane</keyword>
<dbReference type="InterPro" id="IPR011055">
    <property type="entry name" value="Dup_hybrid_motif"/>
</dbReference>
<evidence type="ECO:0000313" key="5">
    <source>
        <dbReference type="EMBL" id="MBK6265240.1"/>
    </source>
</evidence>
<keyword evidence="3" id="KW-0472">Membrane</keyword>
<dbReference type="AlphaFoldDB" id="A0A935C809"/>
<evidence type="ECO:0000259" key="4">
    <source>
        <dbReference type="Pfam" id="PF01551"/>
    </source>
</evidence>
<dbReference type="PANTHER" id="PTHR21666:SF289">
    <property type="entry name" value="L-ALA--D-GLU ENDOPEPTIDASE"/>
    <property type="match status" value="1"/>
</dbReference>
<feature type="transmembrane region" description="Helical" evidence="3">
    <location>
        <begin position="12"/>
        <end position="30"/>
    </location>
</feature>
<dbReference type="GO" id="GO:0004222">
    <property type="term" value="F:metalloendopeptidase activity"/>
    <property type="evidence" value="ECO:0007669"/>
    <property type="project" value="TreeGrafter"/>
</dbReference>
<feature type="coiled-coil region" evidence="2">
    <location>
        <begin position="51"/>
        <end position="85"/>
    </location>
</feature>
<organism evidence="5 6">
    <name type="scientific">Marivirga aurantiaca</name>
    <dbReference type="NCBI Taxonomy" id="2802615"/>
    <lineage>
        <taxon>Bacteria</taxon>
        <taxon>Pseudomonadati</taxon>
        <taxon>Bacteroidota</taxon>
        <taxon>Cytophagia</taxon>
        <taxon>Cytophagales</taxon>
        <taxon>Marivirgaceae</taxon>
        <taxon>Marivirga</taxon>
    </lineage>
</organism>
<gene>
    <name evidence="5" type="ORF">JKA74_09330</name>
</gene>
<reference evidence="5" key="1">
    <citation type="submission" date="2021-01" db="EMBL/GenBank/DDBJ databases">
        <title>Marivirga aurantiaca sp. nov., isolated from intertidal surface sediments.</title>
        <authorList>
            <person name="Zhang M."/>
        </authorList>
    </citation>
    <scope>NUCLEOTIDE SEQUENCE</scope>
    <source>
        <strain evidence="5">S37H4</strain>
    </source>
</reference>
<name>A0A935C809_9BACT</name>
<dbReference type="EMBL" id="JAEQBW010000003">
    <property type="protein sequence ID" value="MBK6265240.1"/>
    <property type="molecule type" value="Genomic_DNA"/>
</dbReference>
<sequence>MILLKARTANNALLLINYFLGIKVMLYSQALHGISMRIYFIILFLIISLSCNGQTNENDSLIKEYNKLSHEIDNIERILMELSRKDDSIYNLIRRKETRVNKINPDFNYSEYKAAYTLFIQKYQNYIKNGNFPSSIPVDISDMRQIIGYGEKIHPILISTRFHTGIDIPSPKGIQIKSTINGEVEAIKNDFGGFGKHIIIKNSQDIEILYAHLDSIYLKEGHKIKIGEVIGTVGSSGSTTATGLHYEIRVNDKHINPIFTFSESLSEEDLKYIWDVKEQSLD</sequence>
<dbReference type="InterPro" id="IPR050570">
    <property type="entry name" value="Cell_wall_metabolism_enzyme"/>
</dbReference>
<evidence type="ECO:0000256" key="2">
    <source>
        <dbReference type="SAM" id="Coils"/>
    </source>
</evidence>